<comment type="caution">
    <text evidence="1">The sequence shown here is derived from an EMBL/GenBank/DDBJ whole genome shotgun (WGS) entry which is preliminary data.</text>
</comment>
<organism evidence="1 2">
    <name type="scientific">Weissella kandleri</name>
    <dbReference type="NCBI Taxonomy" id="1616"/>
    <lineage>
        <taxon>Bacteria</taxon>
        <taxon>Bacillati</taxon>
        <taxon>Bacillota</taxon>
        <taxon>Bacilli</taxon>
        <taxon>Lactobacillales</taxon>
        <taxon>Lactobacillaceae</taxon>
        <taxon>Weissella</taxon>
    </lineage>
</organism>
<dbReference type="EMBL" id="JQBP01000005">
    <property type="protein sequence ID" value="KRN74798.1"/>
    <property type="molecule type" value="Genomic_DNA"/>
</dbReference>
<dbReference type="AlphaFoldDB" id="A0A0R2JBY4"/>
<protein>
    <submittedName>
        <fullName evidence="1">Uncharacterized protein</fullName>
    </submittedName>
</protein>
<dbReference type="PATRIC" id="fig|1616.3.peg.1104"/>
<name>A0A0R2JBY4_9LACO</name>
<reference evidence="1 2" key="1">
    <citation type="journal article" date="2015" name="Genome Announc.">
        <title>Expanding the biotechnology potential of lactobacilli through comparative genomics of 213 strains and associated genera.</title>
        <authorList>
            <person name="Sun Z."/>
            <person name="Harris H.M."/>
            <person name="McCann A."/>
            <person name="Guo C."/>
            <person name="Argimon S."/>
            <person name="Zhang W."/>
            <person name="Yang X."/>
            <person name="Jeffery I.B."/>
            <person name="Cooney J.C."/>
            <person name="Kagawa T.F."/>
            <person name="Liu W."/>
            <person name="Song Y."/>
            <person name="Salvetti E."/>
            <person name="Wrobel A."/>
            <person name="Rasinkangas P."/>
            <person name="Parkhill J."/>
            <person name="Rea M.C."/>
            <person name="O'Sullivan O."/>
            <person name="Ritari J."/>
            <person name="Douillard F.P."/>
            <person name="Paul Ross R."/>
            <person name="Yang R."/>
            <person name="Briner A.E."/>
            <person name="Felis G.E."/>
            <person name="de Vos W.M."/>
            <person name="Barrangou R."/>
            <person name="Klaenhammer T.R."/>
            <person name="Caufield P.W."/>
            <person name="Cui Y."/>
            <person name="Zhang H."/>
            <person name="O'Toole P.W."/>
        </authorList>
    </citation>
    <scope>NUCLEOTIDE SEQUENCE [LARGE SCALE GENOMIC DNA]</scope>
    <source>
        <strain evidence="1 2">DSM 20593</strain>
    </source>
</reference>
<keyword evidence="2" id="KW-1185">Reference proteome</keyword>
<dbReference type="RefSeq" id="WP_057755879.1">
    <property type="nucleotide sequence ID" value="NZ_JQBP01000005.1"/>
</dbReference>
<proteinExistence type="predicted"/>
<dbReference type="Proteomes" id="UP000051655">
    <property type="component" value="Unassembled WGS sequence"/>
</dbReference>
<evidence type="ECO:0000313" key="1">
    <source>
        <dbReference type="EMBL" id="KRN74798.1"/>
    </source>
</evidence>
<sequence length="194" mass="21839">MTNKRFQQIILIILTLLLGISISYVVKEEISVRNSQSKLNNEKFMKSENRHKSGSKESLSIQDKPKIFFERSLNDAFKVINKKDFSSDPVMKGPMYQAVALTFNPMGGNFNSLSGTDITYNIDGNSVTGFGTINVHQVTKLNGQEGTNKSNSKMDNDVAHNVLVKMKIHNGKYKVTKIEFGQIKQEDNQNETTK</sequence>
<gene>
    <name evidence="1" type="ORF">IV73_GL001075</name>
</gene>
<evidence type="ECO:0000313" key="2">
    <source>
        <dbReference type="Proteomes" id="UP000051655"/>
    </source>
</evidence>
<accession>A0A0R2JBY4</accession>